<comment type="caution">
    <text evidence="2">The sequence shown here is derived from an EMBL/GenBank/DDBJ whole genome shotgun (WGS) entry which is preliminary data.</text>
</comment>
<proteinExistence type="inferred from homology"/>
<accession>A0A371ESY4</accession>
<feature type="non-terminal residue" evidence="2">
    <location>
        <position position="1"/>
    </location>
</feature>
<dbReference type="Proteomes" id="UP000257109">
    <property type="component" value="Unassembled WGS sequence"/>
</dbReference>
<name>A0A371ESY4_MUCPR</name>
<reference evidence="2" key="1">
    <citation type="submission" date="2018-05" db="EMBL/GenBank/DDBJ databases">
        <title>Draft genome of Mucuna pruriens seed.</title>
        <authorList>
            <person name="Nnadi N.E."/>
            <person name="Vos R."/>
            <person name="Hasami M.H."/>
            <person name="Devisetty U.K."/>
            <person name="Aguiy J.C."/>
        </authorList>
    </citation>
    <scope>NUCLEOTIDE SEQUENCE [LARGE SCALE GENOMIC DNA]</scope>
    <source>
        <strain evidence="2">JCA_2017</strain>
    </source>
</reference>
<evidence type="ECO:0000313" key="3">
    <source>
        <dbReference type="Proteomes" id="UP000257109"/>
    </source>
</evidence>
<dbReference type="OrthoDB" id="1930622at2759"/>
<dbReference type="AlphaFoldDB" id="A0A371ESY4"/>
<dbReference type="GO" id="GO:0009733">
    <property type="term" value="P:response to auxin"/>
    <property type="evidence" value="ECO:0007669"/>
    <property type="project" value="InterPro"/>
</dbReference>
<evidence type="ECO:0000256" key="1">
    <source>
        <dbReference type="ARBA" id="ARBA00006974"/>
    </source>
</evidence>
<comment type="similarity">
    <text evidence="1">Belongs to the ARG7 family.</text>
</comment>
<gene>
    <name evidence="2" type="primary">SAUR40</name>
    <name evidence="2" type="ORF">CR513_51827</name>
</gene>
<sequence length="223" mass="24836">MLRYFVGRIQKGLSLFVSRRPALSYLQGEDHTTTSAPDDVMEGYFAVLAIKGEEAKRFIVGLDYLSDPSFLGLLEQAREEFGFRQQGAIALPCRPQELQNILNVILAPIRRSITLISNEDSLHTETTVPDDVLEGHFVVLANKGEETKRFIVELHYLADPAFLGLLERAKEEYGYRQKGALVIPCYPQELEKILEEPRDGSVGDGGKLTDSIQVSECSAISCS</sequence>
<dbReference type="EMBL" id="QJKJ01012257">
    <property type="protein sequence ID" value="RDX69104.1"/>
    <property type="molecule type" value="Genomic_DNA"/>
</dbReference>
<dbReference type="PANTHER" id="PTHR31374">
    <property type="entry name" value="AUXIN-INDUCED PROTEIN-LIKE-RELATED"/>
    <property type="match status" value="1"/>
</dbReference>
<dbReference type="InterPro" id="IPR003676">
    <property type="entry name" value="SAUR_fam"/>
</dbReference>
<keyword evidence="3" id="KW-1185">Reference proteome</keyword>
<dbReference type="Pfam" id="PF02519">
    <property type="entry name" value="Auxin_inducible"/>
    <property type="match status" value="2"/>
</dbReference>
<evidence type="ECO:0000313" key="2">
    <source>
        <dbReference type="EMBL" id="RDX69104.1"/>
    </source>
</evidence>
<protein>
    <submittedName>
        <fullName evidence="2">Auxin-responsive protein SAUR40</fullName>
    </submittedName>
</protein>
<dbReference type="STRING" id="157652.A0A371ESY4"/>
<dbReference type="PANTHER" id="PTHR31374:SF188">
    <property type="entry name" value="SAUR-LIKE AUXIN-RESPONSIVE FAMILY PROTEIN"/>
    <property type="match status" value="1"/>
</dbReference>
<organism evidence="2 3">
    <name type="scientific">Mucuna pruriens</name>
    <name type="common">Velvet bean</name>
    <name type="synonym">Dolichos pruriens</name>
    <dbReference type="NCBI Taxonomy" id="157652"/>
    <lineage>
        <taxon>Eukaryota</taxon>
        <taxon>Viridiplantae</taxon>
        <taxon>Streptophyta</taxon>
        <taxon>Embryophyta</taxon>
        <taxon>Tracheophyta</taxon>
        <taxon>Spermatophyta</taxon>
        <taxon>Magnoliopsida</taxon>
        <taxon>eudicotyledons</taxon>
        <taxon>Gunneridae</taxon>
        <taxon>Pentapetalae</taxon>
        <taxon>rosids</taxon>
        <taxon>fabids</taxon>
        <taxon>Fabales</taxon>
        <taxon>Fabaceae</taxon>
        <taxon>Papilionoideae</taxon>
        <taxon>50 kb inversion clade</taxon>
        <taxon>NPAAA clade</taxon>
        <taxon>indigoferoid/millettioid clade</taxon>
        <taxon>Phaseoleae</taxon>
        <taxon>Mucuna</taxon>
    </lineage>
</organism>